<evidence type="ECO:0000313" key="2">
    <source>
        <dbReference type="EMBL" id="MDA4847133.1"/>
    </source>
</evidence>
<dbReference type="EMBL" id="JAPJZH010000011">
    <property type="protein sequence ID" value="MDA4847133.1"/>
    <property type="molecule type" value="Genomic_DNA"/>
</dbReference>
<feature type="transmembrane region" description="Helical" evidence="1">
    <location>
        <begin position="101"/>
        <end position="126"/>
    </location>
</feature>
<keyword evidence="1" id="KW-1133">Transmembrane helix</keyword>
<evidence type="ECO:0000256" key="1">
    <source>
        <dbReference type="SAM" id="Phobius"/>
    </source>
</evidence>
<protein>
    <submittedName>
        <fullName evidence="2">DoxX family protein</fullName>
    </submittedName>
</protein>
<organism evidence="2 3">
    <name type="scientific">Hoeflea poritis</name>
    <dbReference type="NCBI Taxonomy" id="2993659"/>
    <lineage>
        <taxon>Bacteria</taxon>
        <taxon>Pseudomonadati</taxon>
        <taxon>Pseudomonadota</taxon>
        <taxon>Alphaproteobacteria</taxon>
        <taxon>Hyphomicrobiales</taxon>
        <taxon>Rhizobiaceae</taxon>
        <taxon>Hoeflea</taxon>
    </lineage>
</organism>
<evidence type="ECO:0000313" key="3">
    <source>
        <dbReference type="Proteomes" id="UP001148313"/>
    </source>
</evidence>
<feature type="transmembrane region" description="Helical" evidence="1">
    <location>
        <begin position="26"/>
        <end position="44"/>
    </location>
</feature>
<dbReference type="RefSeq" id="WP_271090940.1">
    <property type="nucleotide sequence ID" value="NZ_JAPJZH010000011.1"/>
</dbReference>
<name>A0ABT4VT11_9HYPH</name>
<keyword evidence="1" id="KW-0812">Transmembrane</keyword>
<reference evidence="2" key="1">
    <citation type="submission" date="2022-11" db="EMBL/GenBank/DDBJ databases">
        <title>Hoeflea poritis sp. nov., isolated from scleractinian coral Porites lutea.</title>
        <authorList>
            <person name="Zhang G."/>
            <person name="Wei Q."/>
            <person name="Cai L."/>
        </authorList>
    </citation>
    <scope>NUCLEOTIDE SEQUENCE</scope>
    <source>
        <strain evidence="2">E7-10</strain>
    </source>
</reference>
<dbReference type="Proteomes" id="UP001148313">
    <property type="component" value="Unassembled WGS sequence"/>
</dbReference>
<gene>
    <name evidence="2" type="ORF">OOZ53_17365</name>
</gene>
<keyword evidence="3" id="KW-1185">Reference proteome</keyword>
<proteinExistence type="predicted"/>
<keyword evidence="1" id="KW-0472">Membrane</keyword>
<comment type="caution">
    <text evidence="2">The sequence shown here is derived from an EMBL/GenBank/DDBJ whole genome shotgun (WGS) entry which is preliminary data.</text>
</comment>
<accession>A0ABT4VT11</accession>
<sequence length="189" mass="20589">MTSLIEMVRRLHDGVFGAIERVTDGWFLGLFSRFVIAATLYVYYLNSARTKVGDGLIGFFEVSDGAYIQIAGKAFEAAGYETSGLPFTAHLMVIAGTYGEFILPILVILGLFSRIGAAGMIAFIFVQTYVDVTGHGVALGTLFNGQPSEILDQRLFWVVPLIYVAVKGPGFVSLDSLLSRWWGGRVAYA</sequence>